<keyword evidence="8" id="KW-0333">Golgi apparatus</keyword>
<keyword evidence="5 11" id="KW-0812">Transmembrane</keyword>
<dbReference type="EMBL" id="JAHFZB010000007">
    <property type="protein sequence ID" value="KAK6487426.1"/>
    <property type="molecule type" value="Genomic_DNA"/>
</dbReference>
<comment type="subcellular location">
    <subcellularLocation>
        <location evidence="1">Golgi apparatus membrane</location>
        <topology evidence="1">Single-pass type II membrane protein</topology>
    </subcellularLocation>
</comment>
<evidence type="ECO:0000256" key="10">
    <source>
        <dbReference type="ARBA" id="ARBA00023180"/>
    </source>
</evidence>
<comment type="similarity">
    <text evidence="2">Belongs to the glycosyltransferase 29 family.</text>
</comment>
<keyword evidence="3" id="KW-0328">Glycosyltransferase</keyword>
<evidence type="ECO:0000256" key="1">
    <source>
        <dbReference type="ARBA" id="ARBA00004323"/>
    </source>
</evidence>
<feature type="transmembrane region" description="Helical" evidence="11">
    <location>
        <begin position="16"/>
        <end position="37"/>
    </location>
</feature>
<evidence type="ECO:0000256" key="5">
    <source>
        <dbReference type="ARBA" id="ARBA00022692"/>
    </source>
</evidence>
<comment type="caution">
    <text evidence="12">The sequence shown here is derived from an EMBL/GenBank/DDBJ whole genome shotgun (WGS) entry which is preliminary data.</text>
</comment>
<dbReference type="InterPro" id="IPR012163">
    <property type="entry name" value="Sialyl_trans"/>
</dbReference>
<evidence type="ECO:0000256" key="6">
    <source>
        <dbReference type="ARBA" id="ARBA00022968"/>
    </source>
</evidence>
<evidence type="ECO:0000256" key="11">
    <source>
        <dbReference type="SAM" id="Phobius"/>
    </source>
</evidence>
<dbReference type="PIRSF" id="PIRSF005557">
    <property type="entry name" value="Sialyl_trans"/>
    <property type="match status" value="1"/>
</dbReference>
<dbReference type="InterPro" id="IPR038578">
    <property type="entry name" value="GT29-like_sf"/>
</dbReference>
<keyword evidence="7 11" id="KW-1133">Transmembrane helix</keyword>
<protein>
    <submittedName>
        <fullName evidence="12">ST3 beta-galactoside alpha-2,3-sialyltransferase 7</fullName>
    </submittedName>
</protein>
<dbReference type="Gene3D" id="3.90.1480.20">
    <property type="entry name" value="Glycosyl transferase family 29"/>
    <property type="match status" value="1"/>
</dbReference>
<evidence type="ECO:0000313" key="12">
    <source>
        <dbReference type="EMBL" id="KAK6487426.1"/>
    </source>
</evidence>
<evidence type="ECO:0000256" key="8">
    <source>
        <dbReference type="ARBA" id="ARBA00023034"/>
    </source>
</evidence>
<name>A0ABR0ZS97_HUSHU</name>
<evidence type="ECO:0000256" key="2">
    <source>
        <dbReference type="ARBA" id="ARBA00006003"/>
    </source>
</evidence>
<dbReference type="InterPro" id="IPR051142">
    <property type="entry name" value="Glycosyltransferase_29"/>
</dbReference>
<dbReference type="Proteomes" id="UP001369086">
    <property type="component" value="Unassembled WGS sequence"/>
</dbReference>
<keyword evidence="6" id="KW-0735">Signal-anchor</keyword>
<keyword evidence="13" id="KW-1185">Reference proteome</keyword>
<gene>
    <name evidence="12" type="ORF">HHUSO_G8603</name>
</gene>
<evidence type="ECO:0000256" key="3">
    <source>
        <dbReference type="ARBA" id="ARBA00022676"/>
    </source>
</evidence>
<evidence type="ECO:0000256" key="7">
    <source>
        <dbReference type="ARBA" id="ARBA00022989"/>
    </source>
</evidence>
<evidence type="ECO:0000313" key="13">
    <source>
        <dbReference type="Proteomes" id="UP001369086"/>
    </source>
</evidence>
<organism evidence="12 13">
    <name type="scientific">Huso huso</name>
    <name type="common">Beluga</name>
    <name type="synonym">Acipenser huso</name>
    <dbReference type="NCBI Taxonomy" id="61971"/>
    <lineage>
        <taxon>Eukaryota</taxon>
        <taxon>Metazoa</taxon>
        <taxon>Chordata</taxon>
        <taxon>Craniata</taxon>
        <taxon>Vertebrata</taxon>
        <taxon>Euteleostomi</taxon>
        <taxon>Actinopterygii</taxon>
        <taxon>Chondrostei</taxon>
        <taxon>Acipenseriformes</taxon>
        <taxon>Acipenseridae</taxon>
        <taxon>Huso</taxon>
    </lineage>
</organism>
<keyword evidence="10" id="KW-0325">Glycoprotein</keyword>
<dbReference type="InterPro" id="IPR001675">
    <property type="entry name" value="Glyco_trans_29"/>
</dbReference>
<dbReference type="PANTHER" id="PTHR13713">
    <property type="entry name" value="SIALYLTRANSFERASE"/>
    <property type="match status" value="1"/>
</dbReference>
<dbReference type="PANTHER" id="PTHR13713:SF94">
    <property type="entry name" value="ST3 BETA-GALACTOSIDE ALPHA-2,3-SIALYLTRANSFERASE 5, LIKE"/>
    <property type="match status" value="1"/>
</dbReference>
<evidence type="ECO:0000256" key="9">
    <source>
        <dbReference type="ARBA" id="ARBA00023136"/>
    </source>
</evidence>
<reference evidence="12 13" key="1">
    <citation type="submission" date="2021-05" db="EMBL/GenBank/DDBJ databases">
        <authorList>
            <person name="Zahm M."/>
            <person name="Klopp C."/>
            <person name="Cabau C."/>
            <person name="Kuhl H."/>
            <person name="Suciu R."/>
            <person name="Ciorpac M."/>
            <person name="Holostenco D."/>
            <person name="Gessner J."/>
            <person name="Wuertz S."/>
            <person name="Hohne C."/>
            <person name="Stock M."/>
            <person name="Gislard M."/>
            <person name="Lluch J."/>
            <person name="Milhes M."/>
            <person name="Lampietro C."/>
            <person name="Lopez Roques C."/>
            <person name="Donnadieu C."/>
            <person name="Du K."/>
            <person name="Schartl M."/>
            <person name="Guiguen Y."/>
        </authorList>
    </citation>
    <scope>NUCLEOTIDE SEQUENCE [LARGE SCALE GENOMIC DNA]</scope>
    <source>
        <strain evidence="12">Hh-F2</strain>
        <tissue evidence="12">Blood</tissue>
    </source>
</reference>
<keyword evidence="9 11" id="KW-0472">Membrane</keyword>
<dbReference type="PROSITE" id="PS51257">
    <property type="entry name" value="PROKAR_LIPOPROTEIN"/>
    <property type="match status" value="1"/>
</dbReference>
<keyword evidence="4" id="KW-0808">Transferase</keyword>
<sequence>MELAKSRDFFLSREKNLTLSIVLLVGCYTALLCPAYFPGQPTIWREYSMQHELVEVLQNRSNSLLSQVCRPGWSRLKLKEAYPGQLPPGVPVFLQRGEGGWSQAHSERFLPPLGLHGSEEQAARALQGLPQTSLSPELEGGGLCRRCVVLGSGGVLRGSRLGPHIDRHHVIMRLNSAPVSGFEDDVGYRTTVRLTYPEGAPHSARQYSNTSLLVMAMYKSSDLDWFTAVVAKQPLGWWTKLWFWQTVVESIPLHAENFRILNPEIIRETALGFLGYPKPQQSLISLSQKVPTLGVTAVVMAIRLCDEVSLAGFGYDLKHPMTPLHYYGTLRMNAMGLQSVHDVGAEKMFLRSLVQAAAVNDLTGGVSW</sequence>
<evidence type="ECO:0000256" key="4">
    <source>
        <dbReference type="ARBA" id="ARBA00022679"/>
    </source>
</evidence>
<proteinExistence type="inferred from homology"/>
<accession>A0ABR0ZS97</accession>
<dbReference type="Pfam" id="PF00777">
    <property type="entry name" value="Glyco_transf_29"/>
    <property type="match status" value="1"/>
</dbReference>